<evidence type="ECO:0000313" key="1">
    <source>
        <dbReference type="EMBL" id="KAH7959047.1"/>
    </source>
</evidence>
<organism evidence="1 2">
    <name type="scientific">Dermacentor silvarum</name>
    <name type="common">Tick</name>
    <dbReference type="NCBI Taxonomy" id="543639"/>
    <lineage>
        <taxon>Eukaryota</taxon>
        <taxon>Metazoa</taxon>
        <taxon>Ecdysozoa</taxon>
        <taxon>Arthropoda</taxon>
        <taxon>Chelicerata</taxon>
        <taxon>Arachnida</taxon>
        <taxon>Acari</taxon>
        <taxon>Parasitiformes</taxon>
        <taxon>Ixodida</taxon>
        <taxon>Ixodoidea</taxon>
        <taxon>Ixodidae</taxon>
        <taxon>Rhipicephalinae</taxon>
        <taxon>Dermacentor</taxon>
    </lineage>
</organism>
<proteinExistence type="predicted"/>
<keyword evidence="2" id="KW-1185">Reference proteome</keyword>
<gene>
    <name evidence="1" type="ORF">HPB49_007688</name>
</gene>
<dbReference type="EMBL" id="CM023472">
    <property type="protein sequence ID" value="KAH7959047.1"/>
    <property type="molecule type" value="Genomic_DNA"/>
</dbReference>
<protein>
    <submittedName>
        <fullName evidence="1">Uncharacterized protein</fullName>
    </submittedName>
</protein>
<reference evidence="1" key="1">
    <citation type="submission" date="2020-05" db="EMBL/GenBank/DDBJ databases">
        <title>Large-scale comparative analyses of tick genomes elucidate their genetic diversity and vector capacities.</title>
        <authorList>
            <person name="Jia N."/>
            <person name="Wang J."/>
            <person name="Shi W."/>
            <person name="Du L."/>
            <person name="Sun Y."/>
            <person name="Zhan W."/>
            <person name="Jiang J."/>
            <person name="Wang Q."/>
            <person name="Zhang B."/>
            <person name="Ji P."/>
            <person name="Sakyi L.B."/>
            <person name="Cui X."/>
            <person name="Yuan T."/>
            <person name="Jiang B."/>
            <person name="Yang W."/>
            <person name="Lam T.T.-Y."/>
            <person name="Chang Q."/>
            <person name="Ding S."/>
            <person name="Wang X."/>
            <person name="Zhu J."/>
            <person name="Ruan X."/>
            <person name="Zhao L."/>
            <person name="Wei J."/>
            <person name="Que T."/>
            <person name="Du C."/>
            <person name="Cheng J."/>
            <person name="Dai P."/>
            <person name="Han X."/>
            <person name="Huang E."/>
            <person name="Gao Y."/>
            <person name="Liu J."/>
            <person name="Shao H."/>
            <person name="Ye R."/>
            <person name="Li L."/>
            <person name="Wei W."/>
            <person name="Wang X."/>
            <person name="Wang C."/>
            <person name="Yang T."/>
            <person name="Huo Q."/>
            <person name="Li W."/>
            <person name="Guo W."/>
            <person name="Chen H."/>
            <person name="Zhou L."/>
            <person name="Ni X."/>
            <person name="Tian J."/>
            <person name="Zhou Y."/>
            <person name="Sheng Y."/>
            <person name="Liu T."/>
            <person name="Pan Y."/>
            <person name="Xia L."/>
            <person name="Li J."/>
            <person name="Zhao F."/>
            <person name="Cao W."/>
        </authorList>
    </citation>
    <scope>NUCLEOTIDE SEQUENCE</scope>
    <source>
        <strain evidence="1">Dsil-2018</strain>
    </source>
</reference>
<sequence>MSELRIVLDTRRGRSAPGADGLPFHTLGNSDAAQLPSLWRSSTVSDAPAAFLLCGRRPWSSPCSKSGKPAGSISSYLPISLTSVVGKTLQPMALRRFEWIGAALETFAPEQSGFRRLHSVADSLFEVAASSRRRWATRRRLLILLDVQGVSMGFLMHHHWSPPRAGCLTGRLPALHSRLSGGRPLRVRVGGPTE</sequence>
<accession>A0ACB8D3Q8</accession>
<evidence type="ECO:0000313" key="2">
    <source>
        <dbReference type="Proteomes" id="UP000821865"/>
    </source>
</evidence>
<name>A0ACB8D3Q8_DERSI</name>
<comment type="caution">
    <text evidence="1">The sequence shown here is derived from an EMBL/GenBank/DDBJ whole genome shotgun (WGS) entry which is preliminary data.</text>
</comment>
<dbReference type="Proteomes" id="UP000821865">
    <property type="component" value="Chromosome 3"/>
</dbReference>